<evidence type="ECO:0000256" key="5">
    <source>
        <dbReference type="ARBA" id="ARBA00022741"/>
    </source>
</evidence>
<feature type="transmembrane region" description="Helical" evidence="9">
    <location>
        <begin position="667"/>
        <end position="691"/>
    </location>
</feature>
<dbReference type="SMART" id="SM00382">
    <property type="entry name" value="AAA"/>
    <property type="match status" value="1"/>
</dbReference>
<feature type="transmembrane region" description="Helical" evidence="9">
    <location>
        <begin position="544"/>
        <end position="566"/>
    </location>
</feature>
<feature type="domain" description="ABC transporter" evidence="10">
    <location>
        <begin position="21"/>
        <end position="254"/>
    </location>
</feature>
<name>A0A195AU44_9HYME</name>
<dbReference type="InterPro" id="IPR027417">
    <property type="entry name" value="P-loop_NTPase"/>
</dbReference>
<keyword evidence="8 9" id="KW-0472">Membrane</keyword>
<dbReference type="Pfam" id="PF01061">
    <property type="entry name" value="ABC2_membrane"/>
    <property type="match status" value="1"/>
</dbReference>
<keyword evidence="7 9" id="KW-1133">Transmembrane helix</keyword>
<dbReference type="PANTHER" id="PTHR48041:SF118">
    <property type="entry name" value="ATP-BINDING CASSETTE TRANSPORTER (ABC TRANSPORTER) FAMILY G MEMBER 16"/>
    <property type="match status" value="1"/>
</dbReference>
<comment type="similarity">
    <text evidence="2">Belongs to the ABC transporter superfamily. ABCG family. Eye pigment precursor importer (TC 3.A.1.204) subfamily.</text>
</comment>
<dbReference type="PROSITE" id="PS00211">
    <property type="entry name" value="ABC_TRANSPORTER_1"/>
    <property type="match status" value="1"/>
</dbReference>
<comment type="subcellular location">
    <subcellularLocation>
        <location evidence="1">Membrane</location>
        <topology evidence="1">Multi-pass membrane protein</topology>
    </subcellularLocation>
</comment>
<dbReference type="Pfam" id="PF00005">
    <property type="entry name" value="ABC_tran"/>
    <property type="match status" value="1"/>
</dbReference>
<dbReference type="GO" id="GO:0005524">
    <property type="term" value="F:ATP binding"/>
    <property type="evidence" value="ECO:0007669"/>
    <property type="project" value="UniProtKB-KW"/>
</dbReference>
<feature type="transmembrane region" description="Helical" evidence="9">
    <location>
        <begin position="432"/>
        <end position="451"/>
    </location>
</feature>
<feature type="transmembrane region" description="Helical" evidence="9">
    <location>
        <begin position="514"/>
        <end position="532"/>
    </location>
</feature>
<evidence type="ECO:0000256" key="7">
    <source>
        <dbReference type="ARBA" id="ARBA00022989"/>
    </source>
</evidence>
<evidence type="ECO:0000313" key="11">
    <source>
        <dbReference type="EMBL" id="KYM75696.1"/>
    </source>
</evidence>
<evidence type="ECO:0000256" key="8">
    <source>
        <dbReference type="ARBA" id="ARBA00023136"/>
    </source>
</evidence>
<keyword evidence="3" id="KW-0813">Transport</keyword>
<dbReference type="Proteomes" id="UP000078540">
    <property type="component" value="Unassembled WGS sequence"/>
</dbReference>
<dbReference type="EMBL" id="KQ976738">
    <property type="protein sequence ID" value="KYM75696.1"/>
    <property type="molecule type" value="Genomic_DNA"/>
</dbReference>
<feature type="transmembrane region" description="Helical" evidence="9">
    <location>
        <begin position="463"/>
        <end position="484"/>
    </location>
</feature>
<dbReference type="InterPro" id="IPR050352">
    <property type="entry name" value="ABCG_transporters"/>
</dbReference>
<evidence type="ECO:0000313" key="12">
    <source>
        <dbReference type="Proteomes" id="UP000078540"/>
    </source>
</evidence>
<evidence type="ECO:0000256" key="3">
    <source>
        <dbReference type="ARBA" id="ARBA00022448"/>
    </source>
</evidence>
<evidence type="ECO:0000256" key="9">
    <source>
        <dbReference type="SAM" id="Phobius"/>
    </source>
</evidence>
<protein>
    <submittedName>
        <fullName evidence="11">ABC transporter G family member 13</fullName>
    </submittedName>
</protein>
<reference evidence="11 12" key="1">
    <citation type="submission" date="2015-09" db="EMBL/GenBank/DDBJ databases">
        <title>Atta colombica WGS genome.</title>
        <authorList>
            <person name="Nygaard S."/>
            <person name="Hu H."/>
            <person name="Boomsma J."/>
            <person name="Zhang G."/>
        </authorList>
    </citation>
    <scope>NUCLEOTIDE SEQUENCE [LARGE SCALE GENOMIC DNA]</scope>
    <source>
        <strain evidence="11">Treedump-2</strain>
        <tissue evidence="11">Whole body</tissue>
    </source>
</reference>
<evidence type="ECO:0000256" key="6">
    <source>
        <dbReference type="ARBA" id="ARBA00022840"/>
    </source>
</evidence>
<evidence type="ECO:0000256" key="1">
    <source>
        <dbReference type="ARBA" id="ARBA00004141"/>
    </source>
</evidence>
<dbReference type="PROSITE" id="PS50893">
    <property type="entry name" value="ABC_TRANSPORTER_2"/>
    <property type="match status" value="1"/>
</dbReference>
<proteinExistence type="inferred from homology"/>
<dbReference type="InterPro" id="IPR013525">
    <property type="entry name" value="ABC2_TM"/>
</dbReference>
<dbReference type="PANTHER" id="PTHR48041">
    <property type="entry name" value="ABC TRANSPORTER G FAMILY MEMBER 28"/>
    <property type="match status" value="1"/>
</dbReference>
<evidence type="ECO:0000256" key="4">
    <source>
        <dbReference type="ARBA" id="ARBA00022692"/>
    </source>
</evidence>
<gene>
    <name evidence="11" type="ORF">ALC53_13759</name>
</gene>
<dbReference type="InterPro" id="IPR003439">
    <property type="entry name" value="ABC_transporter-like_ATP-bd"/>
</dbReference>
<dbReference type="STRING" id="520822.A0A195AU44"/>
<accession>A0A195AU44</accession>
<keyword evidence="5" id="KW-0547">Nucleotide-binding</keyword>
<evidence type="ECO:0000259" key="10">
    <source>
        <dbReference type="PROSITE" id="PS50893"/>
    </source>
</evidence>
<dbReference type="Gene3D" id="3.40.50.300">
    <property type="entry name" value="P-loop containing nucleotide triphosphate hydrolases"/>
    <property type="match status" value="1"/>
</dbReference>
<dbReference type="InterPro" id="IPR017871">
    <property type="entry name" value="ABC_transporter-like_CS"/>
</dbReference>
<dbReference type="CDD" id="cd03213">
    <property type="entry name" value="ABCG_EPDR"/>
    <property type="match status" value="1"/>
</dbReference>
<dbReference type="GO" id="GO:0016887">
    <property type="term" value="F:ATP hydrolysis activity"/>
    <property type="evidence" value="ECO:0007669"/>
    <property type="project" value="InterPro"/>
</dbReference>
<organism evidence="11 12">
    <name type="scientific">Atta colombica</name>
    <dbReference type="NCBI Taxonomy" id="520822"/>
    <lineage>
        <taxon>Eukaryota</taxon>
        <taxon>Metazoa</taxon>
        <taxon>Ecdysozoa</taxon>
        <taxon>Arthropoda</taxon>
        <taxon>Hexapoda</taxon>
        <taxon>Insecta</taxon>
        <taxon>Pterygota</taxon>
        <taxon>Neoptera</taxon>
        <taxon>Endopterygota</taxon>
        <taxon>Hymenoptera</taxon>
        <taxon>Apocrita</taxon>
        <taxon>Aculeata</taxon>
        <taxon>Formicoidea</taxon>
        <taxon>Formicidae</taxon>
        <taxon>Myrmicinae</taxon>
        <taxon>Atta</taxon>
    </lineage>
</organism>
<keyword evidence="6" id="KW-0067">ATP-binding</keyword>
<feature type="transmembrane region" description="Helical" evidence="9">
    <location>
        <begin position="572"/>
        <end position="590"/>
    </location>
</feature>
<sequence>MKRNAYRDHKPLGVNFVNTALSILYIPKYDKPEKKILHNLTGHFEPGKVTVILGPSGAGKTTLLKIIAKRLINIKGTITINGVEQNKRMFCKKVCYVPQQFDLLPFLTIRETLYIAARLKLNVNQNEHAIHLVVNDIVKSLNLSYCLNTLANKLSGGERKRLSIGVELITKPSVLLLDEPTSGLDSIASNQLINMLHNMASANCTVVCVIHQPSSQMISLFDNIMVLNQGRCMYCGPKSEILNTYSIAGFTCPSFYNIAEFVLEVITEQRGGDLENLYKICRDEYEKIRLHNKHNENVINSRKKSVSLKSFQQNLENSFECIFWFTVSKRVIQCLIYACFILQYMKHVFSIHFHSLCYLSNLNSRIVYHLVNFFDDIGKLDSLIDSKQKYKTHDINTSINRIVLKKSTWQQQRILFLRALICMRRDILFTQLRLATHIIVGLLLGTIFYNFGGNAENVGSNIACLFFFLLFLFFASAMPAVQMFPTEAAVFLQEHLNNWYSLKAYYSVKVLTDFPIQILCVSPFLFISYYMTGQPMEYDRFLQTWSVCLLITIIGQTFGILTGTAFGTELGIFLIPATSISLLLFSGFFLKLNEMSIYLQPLSFVSFFSIYCILNLKNVKFYCRYAFEGIMQAVYLDRPNLVCSEIYCYLRSPNKILSMMGMPVMPFYILLIVLCCWVLFLHVIIYTVFYWKIYHAKR</sequence>
<dbReference type="AlphaFoldDB" id="A0A195AU44"/>
<dbReference type="InterPro" id="IPR003593">
    <property type="entry name" value="AAA+_ATPase"/>
</dbReference>
<dbReference type="GO" id="GO:0140359">
    <property type="term" value="F:ABC-type transporter activity"/>
    <property type="evidence" value="ECO:0007669"/>
    <property type="project" value="InterPro"/>
</dbReference>
<dbReference type="GO" id="GO:0005886">
    <property type="term" value="C:plasma membrane"/>
    <property type="evidence" value="ECO:0007669"/>
    <property type="project" value="TreeGrafter"/>
</dbReference>
<keyword evidence="4 9" id="KW-0812">Transmembrane</keyword>
<dbReference type="SUPFAM" id="SSF52540">
    <property type="entry name" value="P-loop containing nucleoside triphosphate hydrolases"/>
    <property type="match status" value="1"/>
</dbReference>
<evidence type="ECO:0000256" key="2">
    <source>
        <dbReference type="ARBA" id="ARBA00005814"/>
    </source>
</evidence>
<feature type="transmembrane region" description="Helical" evidence="9">
    <location>
        <begin position="597"/>
        <end position="616"/>
    </location>
</feature>
<keyword evidence="12" id="KW-1185">Reference proteome</keyword>